<feature type="region of interest" description="Disordered" evidence="1">
    <location>
        <begin position="19"/>
        <end position="38"/>
    </location>
</feature>
<organism evidence="2 3">
    <name type="scientific">Tunturiibacter lichenicola</name>
    <dbReference type="NCBI Taxonomy" id="2051959"/>
    <lineage>
        <taxon>Bacteria</taxon>
        <taxon>Pseudomonadati</taxon>
        <taxon>Acidobacteriota</taxon>
        <taxon>Terriglobia</taxon>
        <taxon>Terriglobales</taxon>
        <taxon>Acidobacteriaceae</taxon>
        <taxon>Tunturiibacter</taxon>
    </lineage>
</organism>
<proteinExistence type="predicted"/>
<dbReference type="EMBL" id="JACCCV010000001">
    <property type="protein sequence ID" value="NYF50192.1"/>
    <property type="molecule type" value="Genomic_DNA"/>
</dbReference>
<evidence type="ECO:0000256" key="1">
    <source>
        <dbReference type="SAM" id="MobiDB-lite"/>
    </source>
</evidence>
<accession>A0A7Y9NJB4</accession>
<reference evidence="2 3" key="1">
    <citation type="submission" date="2020-07" db="EMBL/GenBank/DDBJ databases">
        <title>Genomic Encyclopedia of Type Strains, Phase IV (KMG-V): Genome sequencing to study the core and pangenomes of soil and plant-associated prokaryotes.</title>
        <authorList>
            <person name="Whitman W."/>
        </authorList>
    </citation>
    <scope>NUCLEOTIDE SEQUENCE [LARGE SCALE GENOMIC DNA]</scope>
    <source>
        <strain evidence="2 3">M8UP30</strain>
    </source>
</reference>
<sequence length="38" mass="4427">MGEELVLLLRRFLRVDGRRGKKAGGQDGKSYGRFQEFR</sequence>
<dbReference type="AlphaFoldDB" id="A0A7Y9NJB4"/>
<gene>
    <name evidence="2" type="ORF">HDF12_000557</name>
</gene>
<dbReference type="Proteomes" id="UP000534186">
    <property type="component" value="Unassembled WGS sequence"/>
</dbReference>
<name>A0A7Y9NJB4_9BACT</name>
<protein>
    <submittedName>
        <fullName evidence="2">Uncharacterized protein</fullName>
    </submittedName>
</protein>
<comment type="caution">
    <text evidence="2">The sequence shown here is derived from an EMBL/GenBank/DDBJ whole genome shotgun (WGS) entry which is preliminary data.</text>
</comment>
<evidence type="ECO:0000313" key="2">
    <source>
        <dbReference type="EMBL" id="NYF50192.1"/>
    </source>
</evidence>
<evidence type="ECO:0000313" key="3">
    <source>
        <dbReference type="Proteomes" id="UP000534186"/>
    </source>
</evidence>